<dbReference type="AlphaFoldDB" id="A0AAD3S7V0"/>
<feature type="region of interest" description="Disordered" evidence="1">
    <location>
        <begin position="856"/>
        <end position="876"/>
    </location>
</feature>
<evidence type="ECO:0000313" key="3">
    <source>
        <dbReference type="Proteomes" id="UP001279734"/>
    </source>
</evidence>
<proteinExistence type="predicted"/>
<dbReference type="Proteomes" id="UP001279734">
    <property type="component" value="Unassembled WGS sequence"/>
</dbReference>
<feature type="compositionally biased region" description="Polar residues" evidence="1">
    <location>
        <begin position="481"/>
        <end position="491"/>
    </location>
</feature>
<accession>A0AAD3S7V0</accession>
<comment type="caution">
    <text evidence="2">The sequence shown here is derived from an EMBL/GenBank/DDBJ whole genome shotgun (WGS) entry which is preliminary data.</text>
</comment>
<sequence>MGLESHVEVSVVYQWKPVKCGDRRTFGHNQKVPFGSPPSCKKQEDLIIVPYYGMALACRLKVGSTMESLTSPVVGDGQLVGVIDQLQPAAEFLCDSDLKPLSLKLADVVCELKLDVQEHSPSPALPLLRLLLSRLNLFRAIYLKRSNAVDLLGGNGIHMPRAATGLAKCMMQFLFLLIGGVRLCVGDGFPSEVLKWIGAVASNSAANGFTDALLVAGHVKLQIASLLIILNELRCISRHTLINQFDIAPSKSGSTNQQNSKKHAIVTSARPISKNNIGIFIAAFSKQENAALQLHSPKTSKSSCNRAPSQQHLPAAALSFPSLQKVGQLKSSGRDAIFLESLQTLVCSPIMQDAGVADRCLGSPPSEHMGLISEGVEAVPLSDGSIASVPIAFHGTSHSPSGMRQSPPQPSWAAVVQISDSKADSQLHYFPPPSVDASDAGSARIVEVGVKYHWKSPRCASCKKSGHSVAQCKARTLSNPNEVSKSVSDSYPSIVDVEPGKPSGFHEEEIDALGDIRRLENMKAPSPTGCKVSTILQIEPGECNSLSLLQDPRVSDVKLSNNTNRGDVDSSISSQVTNLARSDVKGVLPAHSDSGAAALPCSYHNPTLSGLTVGEICEYMAMRTELTLAFSIRSALSANWTELRPHGTELISRGLTAFCIPYGRSGCSVVKPELSCELHTDRSKLPVRPGEENCMLLVDRSFSRFLMDFQPPPSDAVILDDERTSSSAEVVDHDSIVPPFDEVESKMAKVEARIAAREALPNSASRIASNVERLRRKLVELKAQHCPTLSPTQMPYCSQAAHGNVPEDPPTGYEAAALETKFRDDAEPPTCFQGPSIEWDEVVLFAKQAVIRKFPKDQHRWKPASKHPKGSIAKPA</sequence>
<name>A0AAD3S7V0_NEPGR</name>
<feature type="region of interest" description="Disordered" evidence="1">
    <location>
        <begin position="481"/>
        <end position="504"/>
    </location>
</feature>
<dbReference type="EMBL" id="BSYO01000006">
    <property type="protein sequence ID" value="GMH06065.1"/>
    <property type="molecule type" value="Genomic_DNA"/>
</dbReference>
<reference evidence="2" key="1">
    <citation type="submission" date="2023-05" db="EMBL/GenBank/DDBJ databases">
        <title>Nepenthes gracilis genome sequencing.</title>
        <authorList>
            <person name="Fukushima K."/>
        </authorList>
    </citation>
    <scope>NUCLEOTIDE SEQUENCE</scope>
    <source>
        <strain evidence="2">SING2019-196</strain>
    </source>
</reference>
<gene>
    <name evidence="2" type="ORF">Nepgr_007905</name>
</gene>
<evidence type="ECO:0000313" key="2">
    <source>
        <dbReference type="EMBL" id="GMH06065.1"/>
    </source>
</evidence>
<organism evidence="2 3">
    <name type="scientific">Nepenthes gracilis</name>
    <name type="common">Slender pitcher plant</name>
    <dbReference type="NCBI Taxonomy" id="150966"/>
    <lineage>
        <taxon>Eukaryota</taxon>
        <taxon>Viridiplantae</taxon>
        <taxon>Streptophyta</taxon>
        <taxon>Embryophyta</taxon>
        <taxon>Tracheophyta</taxon>
        <taxon>Spermatophyta</taxon>
        <taxon>Magnoliopsida</taxon>
        <taxon>eudicotyledons</taxon>
        <taxon>Gunneridae</taxon>
        <taxon>Pentapetalae</taxon>
        <taxon>Caryophyllales</taxon>
        <taxon>Nepenthaceae</taxon>
        <taxon>Nepenthes</taxon>
    </lineage>
</organism>
<evidence type="ECO:0000256" key="1">
    <source>
        <dbReference type="SAM" id="MobiDB-lite"/>
    </source>
</evidence>
<keyword evidence="3" id="KW-1185">Reference proteome</keyword>
<protein>
    <submittedName>
        <fullName evidence="2">Uncharacterized protein</fullName>
    </submittedName>
</protein>